<evidence type="ECO:0000256" key="8">
    <source>
        <dbReference type="SAM" id="SignalP"/>
    </source>
</evidence>
<dbReference type="RefSeq" id="WP_307374895.1">
    <property type="nucleotide sequence ID" value="NZ_JAUSUW010000010.1"/>
</dbReference>
<dbReference type="Pfam" id="PF11182">
    <property type="entry name" value="AlgF"/>
    <property type="match status" value="1"/>
</dbReference>
<evidence type="ECO:0000313" key="9">
    <source>
        <dbReference type="EMBL" id="MDQ0422393.1"/>
    </source>
</evidence>
<comment type="similarity">
    <text evidence="3">Belongs to the AlgF family.</text>
</comment>
<sequence length="219" mass="23556">MLEIRKSYRFKFFSLLLVGWAMSQSPVLSNDAALYDAPIPADRSLVRFLNVKLKSGVSVEFSGQKFQIDQAALSNYRIVGNGTFTITDGTASAEAKFEPGKFYTVAVGASEGGIVVIPDNDVENPSRSALSFYNFSSAPANLALRLNGDSKVLFKDLVPGSMASKELPVIDIGLEVTEGDKKVTEIEKVSLTARERQNVVVVDTANGPAGFVIPTGIDQ</sequence>
<evidence type="ECO:0000256" key="3">
    <source>
        <dbReference type="ARBA" id="ARBA00010033"/>
    </source>
</evidence>
<reference evidence="9 10" key="1">
    <citation type="submission" date="2023-07" db="EMBL/GenBank/DDBJ databases">
        <title>Genomic Encyclopedia of Type Strains, Phase IV (KMG-IV): sequencing the most valuable type-strain genomes for metagenomic binning, comparative biology and taxonomic classification.</title>
        <authorList>
            <person name="Goeker M."/>
        </authorList>
    </citation>
    <scope>NUCLEOTIDE SEQUENCE [LARGE SCALE GENOMIC DNA]</scope>
    <source>
        <strain evidence="9 10">DSM 1111</strain>
    </source>
</reference>
<evidence type="ECO:0000256" key="1">
    <source>
        <dbReference type="ARBA" id="ARBA00004418"/>
    </source>
</evidence>
<evidence type="ECO:0000256" key="2">
    <source>
        <dbReference type="ARBA" id="ARBA00005182"/>
    </source>
</evidence>
<comment type="pathway">
    <text evidence="2">Glycan biosynthesis; alginate biosynthesis.</text>
</comment>
<gene>
    <name evidence="9" type="ORF">J2045_003441</name>
</gene>
<evidence type="ECO:0000256" key="4">
    <source>
        <dbReference type="ARBA" id="ARBA00013964"/>
    </source>
</evidence>
<comment type="caution">
    <text evidence="9">The sequence shown here is derived from an EMBL/GenBank/DDBJ whole genome shotgun (WGS) entry which is preliminary data.</text>
</comment>
<evidence type="ECO:0000256" key="7">
    <source>
        <dbReference type="ARBA" id="ARBA00022841"/>
    </source>
</evidence>
<proteinExistence type="inferred from homology"/>
<evidence type="ECO:0000256" key="5">
    <source>
        <dbReference type="ARBA" id="ARBA00022729"/>
    </source>
</evidence>
<name>A0ABU0GBA7_9HYPH</name>
<keyword evidence="10" id="KW-1185">Reference proteome</keyword>
<comment type="subcellular location">
    <subcellularLocation>
        <location evidence="1">Periplasm</location>
    </subcellularLocation>
</comment>
<keyword evidence="5 8" id="KW-0732">Signal</keyword>
<dbReference type="InterPro" id="IPR035422">
    <property type="entry name" value="AlgF"/>
</dbReference>
<keyword evidence="6" id="KW-0574">Periplasm</keyword>
<accession>A0ABU0GBA7</accession>
<keyword evidence="7" id="KW-0016">Alginate biosynthesis</keyword>
<protein>
    <recommendedName>
        <fullName evidence="4">Alginate biosynthesis protein AlgF</fullName>
    </recommendedName>
</protein>
<feature type="signal peptide" evidence="8">
    <location>
        <begin position="1"/>
        <end position="23"/>
    </location>
</feature>
<feature type="chain" id="PRO_5046431580" description="Alginate biosynthesis protein AlgF" evidence="8">
    <location>
        <begin position="24"/>
        <end position="219"/>
    </location>
</feature>
<organism evidence="9 10">
    <name type="scientific">Peteryoungia aggregata LMG 23059</name>
    <dbReference type="NCBI Taxonomy" id="1368425"/>
    <lineage>
        <taxon>Bacteria</taxon>
        <taxon>Pseudomonadati</taxon>
        <taxon>Pseudomonadota</taxon>
        <taxon>Alphaproteobacteria</taxon>
        <taxon>Hyphomicrobiales</taxon>
        <taxon>Rhizobiaceae</taxon>
        <taxon>Peteryoungia</taxon>
    </lineage>
</organism>
<dbReference type="Proteomes" id="UP001238496">
    <property type="component" value="Unassembled WGS sequence"/>
</dbReference>
<evidence type="ECO:0000256" key="6">
    <source>
        <dbReference type="ARBA" id="ARBA00022764"/>
    </source>
</evidence>
<evidence type="ECO:0000313" key="10">
    <source>
        <dbReference type="Proteomes" id="UP001238496"/>
    </source>
</evidence>
<dbReference type="EMBL" id="JAUSUW010000010">
    <property type="protein sequence ID" value="MDQ0422393.1"/>
    <property type="molecule type" value="Genomic_DNA"/>
</dbReference>